<protein>
    <submittedName>
        <fullName evidence="3">Uncharacterized protein</fullName>
    </submittedName>
</protein>
<keyword evidence="4" id="KW-1185">Reference proteome</keyword>
<dbReference type="Gene3D" id="1.10.287.700">
    <property type="entry name" value="Helix hairpin bin"/>
    <property type="match status" value="1"/>
</dbReference>
<organism evidence="3 4">
    <name type="scientific">Thiomicrorhabdus sediminis</name>
    <dbReference type="NCBI Taxonomy" id="2580412"/>
    <lineage>
        <taxon>Bacteria</taxon>
        <taxon>Pseudomonadati</taxon>
        <taxon>Pseudomonadota</taxon>
        <taxon>Gammaproteobacteria</taxon>
        <taxon>Thiotrichales</taxon>
        <taxon>Piscirickettsiaceae</taxon>
        <taxon>Thiomicrorhabdus</taxon>
    </lineage>
</organism>
<feature type="region of interest" description="Disordered" evidence="1">
    <location>
        <begin position="51"/>
        <end position="92"/>
    </location>
</feature>
<dbReference type="OrthoDB" id="5616409at2"/>
<proteinExistence type="predicted"/>
<gene>
    <name evidence="3" type="ORF">FE785_04890</name>
</gene>
<name>A0A4V1HHS2_9GAMM</name>
<dbReference type="AlphaFoldDB" id="A0A4V1HHS2"/>
<accession>A0A4V1HHS2</accession>
<dbReference type="Proteomes" id="UP000304864">
    <property type="component" value="Chromosome"/>
</dbReference>
<keyword evidence="2" id="KW-0732">Signal</keyword>
<feature type="region of interest" description="Disordered" evidence="1">
    <location>
        <begin position="105"/>
        <end position="126"/>
    </location>
</feature>
<feature type="signal peptide" evidence="2">
    <location>
        <begin position="1"/>
        <end position="34"/>
    </location>
</feature>
<evidence type="ECO:0000313" key="3">
    <source>
        <dbReference type="EMBL" id="QCU90013.1"/>
    </source>
</evidence>
<dbReference type="KEGG" id="thig:FE785_04890"/>
<sequence>MAVKQKPFDKKIKSFKSLSAVMLLGLCLVPTAQADWWDKTKEVAADAWSATKEGASDAWDATKDAASDGSQSVKQEWNREDNPDEAQLSDVKKLADKETYVKAWEDIKQSAKNPEQPSSDEHGIPD</sequence>
<dbReference type="EMBL" id="CP040602">
    <property type="protein sequence ID" value="QCU90013.1"/>
    <property type="molecule type" value="Genomic_DNA"/>
</dbReference>
<evidence type="ECO:0000256" key="2">
    <source>
        <dbReference type="SAM" id="SignalP"/>
    </source>
</evidence>
<reference evidence="3 4" key="1">
    <citation type="submission" date="2019-05" db="EMBL/GenBank/DDBJ databases">
        <title>Thiomicrorhabdus sediminis sp. nov, a novel sulfur-oxidizing bacterium isolated from coastal sediment.</title>
        <authorList>
            <person name="Liu X."/>
        </authorList>
    </citation>
    <scope>NUCLEOTIDE SEQUENCE [LARGE SCALE GENOMIC DNA]</scope>
    <source>
        <strain evidence="3 4">G1</strain>
    </source>
</reference>
<evidence type="ECO:0000256" key="1">
    <source>
        <dbReference type="SAM" id="MobiDB-lite"/>
    </source>
</evidence>
<feature type="chain" id="PRO_5020435341" evidence="2">
    <location>
        <begin position="35"/>
        <end position="126"/>
    </location>
</feature>
<dbReference type="RefSeq" id="WP_138564690.1">
    <property type="nucleotide sequence ID" value="NZ_CP040602.1"/>
</dbReference>
<evidence type="ECO:0000313" key="4">
    <source>
        <dbReference type="Proteomes" id="UP000304864"/>
    </source>
</evidence>